<dbReference type="GO" id="GO:0008270">
    <property type="term" value="F:zinc ion binding"/>
    <property type="evidence" value="ECO:0007669"/>
    <property type="project" value="UniProtKB-KW"/>
</dbReference>
<name>A0A2I0X826_9ASPA</name>
<dbReference type="Pfam" id="PF13639">
    <property type="entry name" value="zf-RING_2"/>
    <property type="match status" value="1"/>
</dbReference>
<evidence type="ECO:0000256" key="4">
    <source>
        <dbReference type="PROSITE-ProRule" id="PRU00175"/>
    </source>
</evidence>
<protein>
    <submittedName>
        <fullName evidence="6">E3 ubiquitin-protein ligase RHA1B</fullName>
    </submittedName>
</protein>
<evidence type="ECO:0000259" key="5">
    <source>
        <dbReference type="PROSITE" id="PS50089"/>
    </source>
</evidence>
<dbReference type="InterPro" id="IPR013083">
    <property type="entry name" value="Znf_RING/FYVE/PHD"/>
</dbReference>
<evidence type="ECO:0000256" key="1">
    <source>
        <dbReference type="ARBA" id="ARBA00022723"/>
    </source>
</evidence>
<evidence type="ECO:0000256" key="3">
    <source>
        <dbReference type="ARBA" id="ARBA00022833"/>
    </source>
</evidence>
<dbReference type="AlphaFoldDB" id="A0A2I0X826"/>
<gene>
    <name evidence="6" type="primary">RHA1B</name>
    <name evidence="6" type="ORF">MA16_Dca010350</name>
</gene>
<dbReference type="SMART" id="SM00184">
    <property type="entry name" value="RING"/>
    <property type="match status" value="1"/>
</dbReference>
<dbReference type="GO" id="GO:0061630">
    <property type="term" value="F:ubiquitin protein ligase activity"/>
    <property type="evidence" value="ECO:0007669"/>
    <property type="project" value="TreeGrafter"/>
</dbReference>
<reference evidence="6 7" key="1">
    <citation type="journal article" date="2016" name="Sci. Rep.">
        <title>The Dendrobium catenatum Lindl. genome sequence provides insights into polysaccharide synthase, floral development and adaptive evolution.</title>
        <authorList>
            <person name="Zhang G.Q."/>
            <person name="Xu Q."/>
            <person name="Bian C."/>
            <person name="Tsai W.C."/>
            <person name="Yeh C.M."/>
            <person name="Liu K.W."/>
            <person name="Yoshida K."/>
            <person name="Zhang L.S."/>
            <person name="Chang S.B."/>
            <person name="Chen F."/>
            <person name="Shi Y."/>
            <person name="Su Y.Y."/>
            <person name="Zhang Y.Q."/>
            <person name="Chen L.J."/>
            <person name="Yin Y."/>
            <person name="Lin M."/>
            <person name="Huang H."/>
            <person name="Deng H."/>
            <person name="Wang Z.W."/>
            <person name="Zhu S.L."/>
            <person name="Zhao X."/>
            <person name="Deng C."/>
            <person name="Niu S.C."/>
            <person name="Huang J."/>
            <person name="Wang M."/>
            <person name="Liu G.H."/>
            <person name="Yang H.J."/>
            <person name="Xiao X.J."/>
            <person name="Hsiao Y.Y."/>
            <person name="Wu W.L."/>
            <person name="Chen Y.Y."/>
            <person name="Mitsuda N."/>
            <person name="Ohme-Takagi M."/>
            <person name="Luo Y.B."/>
            <person name="Van de Peer Y."/>
            <person name="Liu Z.J."/>
        </authorList>
    </citation>
    <scope>NUCLEOTIDE SEQUENCE [LARGE SCALE GENOMIC DNA]</scope>
    <source>
        <tissue evidence="6">The whole plant</tissue>
    </source>
</reference>
<proteinExistence type="predicted"/>
<dbReference type="PANTHER" id="PTHR45969:SF33">
    <property type="entry name" value="RING ZINC FINGER PROTEIN-RELATED"/>
    <property type="match status" value="1"/>
</dbReference>
<keyword evidence="3" id="KW-0862">Zinc</keyword>
<dbReference type="Gene3D" id="3.30.40.10">
    <property type="entry name" value="Zinc/RING finger domain, C3HC4 (zinc finger)"/>
    <property type="match status" value="1"/>
</dbReference>
<dbReference type="PANTHER" id="PTHR45969">
    <property type="entry name" value="RING ZINC FINGER PROTEIN-RELATED"/>
    <property type="match status" value="1"/>
</dbReference>
<dbReference type="SUPFAM" id="SSF57850">
    <property type="entry name" value="RING/U-box"/>
    <property type="match status" value="1"/>
</dbReference>
<dbReference type="GO" id="GO:0016567">
    <property type="term" value="P:protein ubiquitination"/>
    <property type="evidence" value="ECO:0007669"/>
    <property type="project" value="TreeGrafter"/>
</dbReference>
<dbReference type="EMBL" id="KZ502064">
    <property type="protein sequence ID" value="PKU84064.1"/>
    <property type="molecule type" value="Genomic_DNA"/>
</dbReference>
<evidence type="ECO:0000313" key="6">
    <source>
        <dbReference type="EMBL" id="PKU84064.1"/>
    </source>
</evidence>
<evidence type="ECO:0000256" key="2">
    <source>
        <dbReference type="ARBA" id="ARBA00022771"/>
    </source>
</evidence>
<reference evidence="6 7" key="2">
    <citation type="journal article" date="2017" name="Nature">
        <title>The Apostasia genome and the evolution of orchids.</title>
        <authorList>
            <person name="Zhang G.Q."/>
            <person name="Liu K.W."/>
            <person name="Li Z."/>
            <person name="Lohaus R."/>
            <person name="Hsiao Y.Y."/>
            <person name="Niu S.C."/>
            <person name="Wang J.Y."/>
            <person name="Lin Y.C."/>
            <person name="Xu Q."/>
            <person name="Chen L.J."/>
            <person name="Yoshida K."/>
            <person name="Fujiwara S."/>
            <person name="Wang Z.W."/>
            <person name="Zhang Y.Q."/>
            <person name="Mitsuda N."/>
            <person name="Wang M."/>
            <person name="Liu G.H."/>
            <person name="Pecoraro L."/>
            <person name="Huang H.X."/>
            <person name="Xiao X.J."/>
            <person name="Lin M."/>
            <person name="Wu X.Y."/>
            <person name="Wu W.L."/>
            <person name="Chen Y.Y."/>
            <person name="Chang S.B."/>
            <person name="Sakamoto S."/>
            <person name="Ohme-Takagi M."/>
            <person name="Yagi M."/>
            <person name="Zeng S.J."/>
            <person name="Shen C.Y."/>
            <person name="Yeh C.M."/>
            <person name="Luo Y.B."/>
            <person name="Tsai W.C."/>
            <person name="Van de Peer Y."/>
            <person name="Liu Z.J."/>
        </authorList>
    </citation>
    <scope>NUCLEOTIDE SEQUENCE [LARGE SCALE GENOMIC DNA]</scope>
    <source>
        <tissue evidence="6">The whole plant</tissue>
    </source>
</reference>
<organism evidence="6 7">
    <name type="scientific">Dendrobium catenatum</name>
    <dbReference type="NCBI Taxonomy" id="906689"/>
    <lineage>
        <taxon>Eukaryota</taxon>
        <taxon>Viridiplantae</taxon>
        <taxon>Streptophyta</taxon>
        <taxon>Embryophyta</taxon>
        <taxon>Tracheophyta</taxon>
        <taxon>Spermatophyta</taxon>
        <taxon>Magnoliopsida</taxon>
        <taxon>Liliopsida</taxon>
        <taxon>Asparagales</taxon>
        <taxon>Orchidaceae</taxon>
        <taxon>Epidendroideae</taxon>
        <taxon>Malaxideae</taxon>
        <taxon>Dendrobiinae</taxon>
        <taxon>Dendrobium</taxon>
    </lineage>
</organism>
<dbReference type="InterPro" id="IPR001841">
    <property type="entry name" value="Znf_RING"/>
</dbReference>
<keyword evidence="1" id="KW-0479">Metal-binding</keyword>
<feature type="domain" description="RING-type" evidence="5">
    <location>
        <begin position="162"/>
        <end position="205"/>
    </location>
</feature>
<keyword evidence="7" id="KW-1185">Reference proteome</keyword>
<dbReference type="PROSITE" id="PS50089">
    <property type="entry name" value="ZF_RING_2"/>
    <property type="match status" value="1"/>
</dbReference>
<sequence>MTLLRSTSLGFELTLAAPSVRRNPMCDDSTSRPRPVARTLCRYTYLSRDTYVSRDSATVHAGSQVGLGYLELLLPKPIIQILVFVRFLQRLISSSFTAIGLGDILDSDAPLPDPPALPDHQSPSDFSSISAALIQEILPSIRFEDLFLGEGEIDHRPIADGCAVCLYGFDASEEVRLLSNCRHVFHRCCLDRWIELDQQTCPLCRKPLVPDEMLEAFDRRIWADAGFSDSDFADDYFPFASRSPFSLSASQSALLPIST</sequence>
<keyword evidence="2 4" id="KW-0863">Zinc-finger</keyword>
<dbReference type="Proteomes" id="UP000233837">
    <property type="component" value="Unassembled WGS sequence"/>
</dbReference>
<evidence type="ECO:0000313" key="7">
    <source>
        <dbReference type="Proteomes" id="UP000233837"/>
    </source>
</evidence>
<accession>A0A2I0X826</accession>